<dbReference type="GO" id="GO:1904263">
    <property type="term" value="P:positive regulation of TORC1 signaling"/>
    <property type="evidence" value="ECO:0007669"/>
    <property type="project" value="TreeGrafter"/>
</dbReference>
<evidence type="ECO:0000256" key="5">
    <source>
        <dbReference type="SAM" id="MobiDB-lite"/>
    </source>
</evidence>
<feature type="domain" description="RING-type" evidence="6">
    <location>
        <begin position="1303"/>
        <end position="1352"/>
    </location>
</feature>
<feature type="compositionally biased region" description="Low complexity" evidence="5">
    <location>
        <begin position="758"/>
        <end position="768"/>
    </location>
</feature>
<evidence type="ECO:0000256" key="3">
    <source>
        <dbReference type="PROSITE-ProRule" id="PRU00175"/>
    </source>
</evidence>
<dbReference type="GO" id="GO:0035591">
    <property type="term" value="F:signaling adaptor activity"/>
    <property type="evidence" value="ECO:0007669"/>
    <property type="project" value="TreeGrafter"/>
</dbReference>
<sequence length="1474" mass="162225">MSSPIGLRPLASAYESPTFGEDSSFHVEQPVGSMSISPCGRDVVLASKEGLHIIDLDSPYSPPRYLPHHTPWEVADVQWSPFAARDSWVVSTSNQKALVWNLAMKSTQNSIEYVLHEHSRAITDINFSAHHPDILATCAVDSFIHCWDLRSPARPAISFSDWFAGATQVKWNRQDPHVIASSHDRLLRIWDDRMGARPLRTIVAHNTKIYGLDWNRTRREALVTCSLDKTIKFWDYSVAEDIPEKIIHTPFPVWRARNTPFGWGVLAMPQRGNSDLHLYGRKRSNDGGDPPRVHSFPGHRGQVKEFLWRSRGTVMDGLDYREFQLVSWGTDRELRLHRVNPEILAGVGYEIGKSFNPSLNLTRKGAVYKTFHDDPRLDDSAEQKGIPLGAQTSGHHRSLSTVGVGPSSVSMPYYRSWNRGGTMGLGSAVGVQGRSSLRADMNPISWMRGVKISGWEVETLGDEITHVGEKFTKVSFESVNIGQRKTTVSMHGPWGPDHINLFIKVDIQFPPDYPRASVPVFTVQKTSSVTAQLASTITAGLRTISETYLAQKRGSLEAAIRYLLGEHNVEESVAFVGRQFGEALKSPDLLDGDESSDEDEENGQFRASQLGLSASEMLRPVNANVMVPVFKTCGALWTNDGRLVCFFPPKKEKTSAFMGSMGLSDMRLARGDRVFEAFGRLQTSSLGPKHSSGVGTGRGTITDDGVSDYSDDSFADSSSSSGSSDLLGNRPPQFHGPNTWRSGSLGFYRSRSTENSQKSTTGVGTVKSSSDNPHNIIHIYDICDLLPAKRELAKEYLVFGNPTEVCTHNMAAAAGLGLFDVAHAWGLVRLILQNEIFPDPVSSGDYVEVARKVVMRDMQRKNSVVDSSFDKFTRKPSSSSRPDKVNWGEHPLGGRWLIPTLFNYFERLGDIQMLAMLSCILYEPESSMDPSQMGIRGVRRSSVIVHNPPLVLDSSSPTGDLRGKCQEIPRLTSLPKASTHVVSASQSSACSSTEHWHVGTPPLYSTGSTPPQGVQLSRQPSSRKSQSQVMSLSGSPDHHSNPRSVSGLGTTLASSLSRSFTFGPSGSSSPPGSGNKKRTSPASSLNMHGPTRSAAGGIFGKPASAIPDHLTASTNATSQPHSDSESERPTSPKSKPPKGVRVVLKNQHMFDSANHAYVPLLDQRHKQLFKAYRAAYADLLFVWDMPIELMEVLKIDGITGSSPDMYRLSRSKYHDKRMSDSDGRDSRPLASIRSQERKPVENNQGLDIQRNCAKCGCGLHISAFAMSDIAKTSRRSKARGGDSPAIQCPQCRLSQPIPAKLSCVICGEVIDGMFTPCFNCGHISCVECHQKWFSTQPRFARAKRTTTNPFCPSGCGCICSNHVVIKVTIPSPPNRSPSEKKYATVNESPSHRSRSQPARRDRRRSTGVAVSNPSSRRDADADPDNKYSLPFISQVTRGLNIDLHLKKHSSRKPGTYFSDRSEDSKNALERVDTL</sequence>
<evidence type="ECO:0000256" key="1">
    <source>
        <dbReference type="ARBA" id="ARBA00022574"/>
    </source>
</evidence>
<keyword evidence="1 4" id="KW-0853">WD repeat</keyword>
<proteinExistence type="predicted"/>
<evidence type="ECO:0000256" key="2">
    <source>
        <dbReference type="ARBA" id="ARBA00022737"/>
    </source>
</evidence>
<feature type="region of interest" description="Disordered" evidence="5">
    <location>
        <begin position="1449"/>
        <end position="1474"/>
    </location>
</feature>
<keyword evidence="3" id="KW-0862">Zinc</keyword>
<feature type="compositionally biased region" description="Polar residues" evidence="5">
    <location>
        <begin position="1111"/>
        <end position="1121"/>
    </location>
</feature>
<reference evidence="7" key="1">
    <citation type="submission" date="2021-01" db="EMBL/GenBank/DDBJ databases">
        <title>Chromosome-level genome assembly of a human fungal pathogen reveals clustering of transcriptionally co-regulated genes.</title>
        <authorList>
            <person name="Voorhies M."/>
            <person name="Cohen S."/>
            <person name="Shea T.P."/>
            <person name="Petrus S."/>
            <person name="Munoz J.F."/>
            <person name="Poplawski S."/>
            <person name="Goldman W.E."/>
            <person name="Michael T."/>
            <person name="Cuomo C.A."/>
            <person name="Sil A."/>
            <person name="Beyhan S."/>
        </authorList>
    </citation>
    <scope>NUCLEOTIDE SEQUENCE</scope>
    <source>
        <strain evidence="7">WU24</strain>
    </source>
</reference>
<feature type="compositionally biased region" description="Basic and acidic residues" evidence="5">
    <location>
        <begin position="1216"/>
        <end position="1227"/>
    </location>
</feature>
<dbReference type="PROSITE" id="PS50082">
    <property type="entry name" value="WD_REPEATS_2"/>
    <property type="match status" value="2"/>
</dbReference>
<dbReference type="SMART" id="SM00320">
    <property type="entry name" value="WD40"/>
    <property type="match status" value="6"/>
</dbReference>
<dbReference type="PROSITE" id="PS50294">
    <property type="entry name" value="WD_REPEATS_REGION"/>
    <property type="match status" value="1"/>
</dbReference>
<dbReference type="Pfam" id="PF17120">
    <property type="entry name" value="zf-RING_16"/>
    <property type="match status" value="1"/>
</dbReference>
<dbReference type="VEuPathDB" id="FungiDB:I7I51_09022"/>
<feature type="compositionally biased region" description="Low complexity" evidence="5">
    <location>
        <begin position="715"/>
        <end position="725"/>
    </location>
</feature>
<dbReference type="InterPro" id="IPR049567">
    <property type="entry name" value="WDR59-like"/>
</dbReference>
<feature type="repeat" description="WD" evidence="4">
    <location>
        <begin position="115"/>
        <end position="151"/>
    </location>
</feature>
<evidence type="ECO:0000259" key="6">
    <source>
        <dbReference type="PROSITE" id="PS50089"/>
    </source>
</evidence>
<dbReference type="Proteomes" id="UP000663671">
    <property type="component" value="Chromosome 2"/>
</dbReference>
<gene>
    <name evidence="7" type="ORF">I7I51_09022</name>
</gene>
<dbReference type="InterPro" id="IPR001680">
    <property type="entry name" value="WD40_rpt"/>
</dbReference>
<accession>A0A8A1LZH7</accession>
<dbReference type="Pfam" id="PF00400">
    <property type="entry name" value="WD40"/>
    <property type="match status" value="3"/>
</dbReference>
<feature type="compositionally biased region" description="Low complexity" evidence="5">
    <location>
        <begin position="1044"/>
        <end position="1074"/>
    </location>
</feature>
<feature type="compositionally biased region" description="Acidic residues" evidence="5">
    <location>
        <begin position="705"/>
        <end position="714"/>
    </location>
</feature>
<feature type="compositionally biased region" description="Low complexity" evidence="5">
    <location>
        <begin position="1015"/>
        <end position="1028"/>
    </location>
</feature>
<dbReference type="OrthoDB" id="311712at2759"/>
<feature type="compositionally biased region" description="Basic and acidic residues" evidence="5">
    <location>
        <begin position="1459"/>
        <end position="1474"/>
    </location>
</feature>
<dbReference type="EMBL" id="CP069109">
    <property type="protein sequence ID" value="QSS59586.1"/>
    <property type="molecule type" value="Genomic_DNA"/>
</dbReference>
<dbReference type="GO" id="GO:0034198">
    <property type="term" value="P:cellular response to amino acid starvation"/>
    <property type="evidence" value="ECO:0007669"/>
    <property type="project" value="TreeGrafter"/>
</dbReference>
<evidence type="ECO:0000313" key="7">
    <source>
        <dbReference type="EMBL" id="QSS59586.1"/>
    </source>
</evidence>
<dbReference type="GO" id="GO:0035859">
    <property type="term" value="C:Seh1-associated complex"/>
    <property type="evidence" value="ECO:0007669"/>
    <property type="project" value="TreeGrafter"/>
</dbReference>
<dbReference type="InterPro" id="IPR049566">
    <property type="entry name" value="WDR59_RTC1-like_RING_Znf"/>
</dbReference>
<evidence type="ECO:0000313" key="8">
    <source>
        <dbReference type="Proteomes" id="UP000663671"/>
    </source>
</evidence>
<protein>
    <submittedName>
        <fullName evidence="7">WD domain-containing protein</fullName>
    </submittedName>
</protein>
<keyword evidence="3" id="KW-0479">Metal-binding</keyword>
<feature type="compositionally biased region" description="Basic and acidic residues" evidence="5">
    <location>
        <begin position="1415"/>
        <end position="1425"/>
    </location>
</feature>
<name>A0A8A1LZH7_AJECA</name>
<feature type="region of interest" description="Disordered" evidence="5">
    <location>
        <begin position="990"/>
        <end position="1139"/>
    </location>
</feature>
<dbReference type="PANTHER" id="PTHR46170">
    <property type="entry name" value="GATOR COMPLEX PROTEIN WDR59"/>
    <property type="match status" value="1"/>
</dbReference>
<dbReference type="SUPFAM" id="SSF50978">
    <property type="entry name" value="WD40 repeat-like"/>
    <property type="match status" value="1"/>
</dbReference>
<feature type="region of interest" description="Disordered" evidence="5">
    <location>
        <begin position="1212"/>
        <end position="1240"/>
    </location>
</feature>
<dbReference type="PANTHER" id="PTHR46170:SF1">
    <property type="entry name" value="GATOR COMPLEX PROTEIN WDR59"/>
    <property type="match status" value="1"/>
</dbReference>
<evidence type="ECO:0000256" key="4">
    <source>
        <dbReference type="PROSITE-ProRule" id="PRU00221"/>
    </source>
</evidence>
<dbReference type="GO" id="GO:0005774">
    <property type="term" value="C:vacuolar membrane"/>
    <property type="evidence" value="ECO:0007669"/>
    <property type="project" value="TreeGrafter"/>
</dbReference>
<feature type="region of interest" description="Disordered" evidence="5">
    <location>
        <begin position="686"/>
        <end position="768"/>
    </location>
</feature>
<dbReference type="Gene3D" id="2.130.10.10">
    <property type="entry name" value="YVTN repeat-like/Quinoprotein amine dehydrogenase"/>
    <property type="match status" value="1"/>
</dbReference>
<keyword evidence="3" id="KW-0863">Zinc-finger</keyword>
<dbReference type="InterPro" id="IPR036322">
    <property type="entry name" value="WD40_repeat_dom_sf"/>
</dbReference>
<organism evidence="7 8">
    <name type="scientific">Ajellomyces capsulatus</name>
    <name type="common">Darling's disease fungus</name>
    <name type="synonym">Histoplasma capsulatum</name>
    <dbReference type="NCBI Taxonomy" id="5037"/>
    <lineage>
        <taxon>Eukaryota</taxon>
        <taxon>Fungi</taxon>
        <taxon>Dikarya</taxon>
        <taxon>Ascomycota</taxon>
        <taxon>Pezizomycotina</taxon>
        <taxon>Eurotiomycetes</taxon>
        <taxon>Eurotiomycetidae</taxon>
        <taxon>Onygenales</taxon>
        <taxon>Ajellomycetaceae</taxon>
        <taxon>Histoplasma</taxon>
    </lineage>
</organism>
<dbReference type="InterPro" id="IPR001841">
    <property type="entry name" value="Znf_RING"/>
</dbReference>
<keyword evidence="2" id="KW-0677">Repeat</keyword>
<feature type="repeat" description="WD" evidence="4">
    <location>
        <begin position="202"/>
        <end position="244"/>
    </location>
</feature>
<feature type="compositionally biased region" description="Polar residues" evidence="5">
    <location>
        <begin position="1003"/>
        <end position="1014"/>
    </location>
</feature>
<feature type="region of interest" description="Disordered" evidence="5">
    <location>
        <begin position="1369"/>
        <end position="1426"/>
    </location>
</feature>
<dbReference type="PROSITE" id="PS50089">
    <property type="entry name" value="ZF_RING_2"/>
    <property type="match status" value="1"/>
</dbReference>
<dbReference type="InterPro" id="IPR015943">
    <property type="entry name" value="WD40/YVTN_repeat-like_dom_sf"/>
</dbReference>
<dbReference type="GO" id="GO:0008270">
    <property type="term" value="F:zinc ion binding"/>
    <property type="evidence" value="ECO:0007669"/>
    <property type="project" value="UniProtKB-KW"/>
</dbReference>